<comment type="caution">
    <text evidence="2">The sequence shown here is derived from an EMBL/GenBank/DDBJ whole genome shotgun (WGS) entry which is preliminary data.</text>
</comment>
<evidence type="ECO:0000256" key="1">
    <source>
        <dbReference type="SAM" id="MobiDB-lite"/>
    </source>
</evidence>
<dbReference type="InterPro" id="IPR003615">
    <property type="entry name" value="HNH_nuc"/>
</dbReference>
<reference evidence="2 3" key="1">
    <citation type="journal article" date="2014" name="Int. J. Syst. Evol. Microbiol.">
        <title>Complete genome sequence of Corynebacterium casei LMG S-19264T (=DSM 44701T), isolated from a smear-ripened cheese.</title>
        <authorList>
            <consortium name="US DOE Joint Genome Institute (JGI-PGF)"/>
            <person name="Walter F."/>
            <person name="Albersmeier A."/>
            <person name="Kalinowski J."/>
            <person name="Ruckert C."/>
        </authorList>
    </citation>
    <scope>NUCLEOTIDE SEQUENCE [LARGE SCALE GENOMIC DNA]</scope>
    <source>
        <strain evidence="2 3">KCTC 19473</strain>
    </source>
</reference>
<dbReference type="CDD" id="cd00085">
    <property type="entry name" value="HNHc"/>
    <property type="match status" value="1"/>
</dbReference>
<feature type="region of interest" description="Disordered" evidence="1">
    <location>
        <begin position="280"/>
        <end position="306"/>
    </location>
</feature>
<dbReference type="AlphaFoldDB" id="A0A918XA37"/>
<dbReference type="EMBL" id="BMXL01000004">
    <property type="protein sequence ID" value="GHD20578.1"/>
    <property type="molecule type" value="Genomic_DNA"/>
</dbReference>
<evidence type="ECO:0000313" key="3">
    <source>
        <dbReference type="Proteomes" id="UP000654947"/>
    </source>
</evidence>
<evidence type="ECO:0000313" key="2">
    <source>
        <dbReference type="EMBL" id="GHD20578.1"/>
    </source>
</evidence>
<sequence>MCHLCRCELDPTTRGNLPTGVVSHIAALSDGGPRFDPSMTNEQRNTVENLMFLCPSCHSMIDKNSGRGFPTDELVEAKGRHESWTRSLRQAGSTWNVHFRHVDFVNLPRMAALSGGEKVHEAARRIGLDPNKAFREQGMLAGAFVRQVKMVFENWRELAVDLDPDSPVEVKPGMVVSFDSPMRARNIEHARALMPISGLIERDPHLGFTYGTQEISIRFDPVWLTTMTSLTTLGTAETEEVTYAGIGTVASVTDSRVQVSALAFGQPDNGNSTLFEMLLDPSSSPRSMEIPTTDSKSRREMRMPRQKSAREKVDVAFYFDELAEELLGPESLQGAMFRALLKAVPEHRRDLCVGDALLDTRPARGEGMGLASRLVPSGGGHWSSLDVPRLGRLIQRTELAYMRVWGVEPQYLDDIDEILREEFDPYLGGYQIVADNSAHTGLHDCSPQFRLRGAELSVLYSAVDCYNDGMDESILHWWQNSGLFSAVSWEEDEAQSQEDEKRAREILEGL</sequence>
<evidence type="ECO:0008006" key="4">
    <source>
        <dbReference type="Google" id="ProtNLM"/>
    </source>
</evidence>
<feature type="compositionally biased region" description="Basic and acidic residues" evidence="1">
    <location>
        <begin position="295"/>
        <end position="306"/>
    </location>
</feature>
<gene>
    <name evidence="2" type="ORF">GCM10007147_13120</name>
</gene>
<accession>A0A918XA37</accession>
<protein>
    <recommendedName>
        <fullName evidence="4">HNH endonuclease</fullName>
    </recommendedName>
</protein>
<dbReference type="Proteomes" id="UP000654947">
    <property type="component" value="Unassembled WGS sequence"/>
</dbReference>
<organism evidence="2 3">
    <name type="scientific">Nocardiopsis kunsanensis</name>
    <dbReference type="NCBI Taxonomy" id="141693"/>
    <lineage>
        <taxon>Bacteria</taxon>
        <taxon>Bacillati</taxon>
        <taxon>Actinomycetota</taxon>
        <taxon>Actinomycetes</taxon>
        <taxon>Streptosporangiales</taxon>
        <taxon>Nocardiopsidaceae</taxon>
        <taxon>Nocardiopsis</taxon>
    </lineage>
</organism>
<keyword evidence="3" id="KW-1185">Reference proteome</keyword>
<proteinExistence type="predicted"/>
<name>A0A918XA37_9ACTN</name>
<feature type="compositionally biased region" description="Polar residues" evidence="1">
    <location>
        <begin position="281"/>
        <end position="294"/>
    </location>
</feature>